<dbReference type="AlphaFoldDB" id="A0AAV0FGI5"/>
<proteinExistence type="predicted"/>
<evidence type="ECO:0000313" key="1">
    <source>
        <dbReference type="EMBL" id="CAH9134735.1"/>
    </source>
</evidence>
<organism evidence="1 2">
    <name type="scientific">Cuscuta epithymum</name>
    <dbReference type="NCBI Taxonomy" id="186058"/>
    <lineage>
        <taxon>Eukaryota</taxon>
        <taxon>Viridiplantae</taxon>
        <taxon>Streptophyta</taxon>
        <taxon>Embryophyta</taxon>
        <taxon>Tracheophyta</taxon>
        <taxon>Spermatophyta</taxon>
        <taxon>Magnoliopsida</taxon>
        <taxon>eudicotyledons</taxon>
        <taxon>Gunneridae</taxon>
        <taxon>Pentapetalae</taxon>
        <taxon>asterids</taxon>
        <taxon>lamiids</taxon>
        <taxon>Solanales</taxon>
        <taxon>Convolvulaceae</taxon>
        <taxon>Cuscuteae</taxon>
        <taxon>Cuscuta</taxon>
        <taxon>Cuscuta subgen. Cuscuta</taxon>
    </lineage>
</organism>
<dbReference type="EMBL" id="CAMAPF010000984">
    <property type="protein sequence ID" value="CAH9134735.1"/>
    <property type="molecule type" value="Genomic_DNA"/>
</dbReference>
<sequence length="110" mass="12247">MNTLMHEYLVRCRSNTIRDTPIAYIQPIAGWLVGPFKPNHLICNDNGLVTGVSLGHYSIQEILISTKQKEKRKGMGYTDGKEGGGAFCVVYTSVCTPVCTRLCRQHIFQG</sequence>
<name>A0AAV0FGI5_9ASTE</name>
<reference evidence="1" key="1">
    <citation type="submission" date="2022-07" db="EMBL/GenBank/DDBJ databases">
        <authorList>
            <person name="Macas J."/>
            <person name="Novak P."/>
            <person name="Neumann P."/>
        </authorList>
    </citation>
    <scope>NUCLEOTIDE SEQUENCE</scope>
</reference>
<dbReference type="Proteomes" id="UP001152523">
    <property type="component" value="Unassembled WGS sequence"/>
</dbReference>
<evidence type="ECO:0000313" key="2">
    <source>
        <dbReference type="Proteomes" id="UP001152523"/>
    </source>
</evidence>
<gene>
    <name evidence="1" type="ORF">CEPIT_LOCUS33969</name>
</gene>
<protein>
    <submittedName>
        <fullName evidence="1">Uncharacterized protein</fullName>
    </submittedName>
</protein>
<comment type="caution">
    <text evidence="1">The sequence shown here is derived from an EMBL/GenBank/DDBJ whole genome shotgun (WGS) entry which is preliminary data.</text>
</comment>
<keyword evidence="2" id="KW-1185">Reference proteome</keyword>
<accession>A0AAV0FGI5</accession>